<keyword evidence="1" id="KW-0805">Transcription regulation</keyword>
<evidence type="ECO:0000313" key="7">
    <source>
        <dbReference type="Proteomes" id="UP000295678"/>
    </source>
</evidence>
<feature type="domain" description="HTH crp-type" evidence="5">
    <location>
        <begin position="161"/>
        <end position="235"/>
    </location>
</feature>
<dbReference type="Pfam" id="PF00027">
    <property type="entry name" value="cNMP_binding"/>
    <property type="match status" value="1"/>
</dbReference>
<dbReference type="InterPro" id="IPR012318">
    <property type="entry name" value="HTH_CRP"/>
</dbReference>
<evidence type="ECO:0000256" key="2">
    <source>
        <dbReference type="ARBA" id="ARBA00023125"/>
    </source>
</evidence>
<evidence type="ECO:0000313" key="6">
    <source>
        <dbReference type="EMBL" id="TCT13449.1"/>
    </source>
</evidence>
<dbReference type="InterPro" id="IPR050397">
    <property type="entry name" value="Env_Response_Regulators"/>
</dbReference>
<evidence type="ECO:0000256" key="3">
    <source>
        <dbReference type="ARBA" id="ARBA00023163"/>
    </source>
</evidence>
<dbReference type="SUPFAM" id="SSF46785">
    <property type="entry name" value="Winged helix' DNA-binding domain"/>
    <property type="match status" value="1"/>
</dbReference>
<evidence type="ECO:0000256" key="1">
    <source>
        <dbReference type="ARBA" id="ARBA00023015"/>
    </source>
</evidence>
<keyword evidence="3" id="KW-0804">Transcription</keyword>
<dbReference type="InterPro" id="IPR014710">
    <property type="entry name" value="RmlC-like_jellyroll"/>
</dbReference>
<dbReference type="PANTHER" id="PTHR24567">
    <property type="entry name" value="CRP FAMILY TRANSCRIPTIONAL REGULATORY PROTEIN"/>
    <property type="match status" value="1"/>
</dbReference>
<evidence type="ECO:0000259" key="5">
    <source>
        <dbReference type="PROSITE" id="PS51063"/>
    </source>
</evidence>
<dbReference type="GO" id="GO:0003677">
    <property type="term" value="F:DNA binding"/>
    <property type="evidence" value="ECO:0007669"/>
    <property type="project" value="UniProtKB-KW"/>
</dbReference>
<dbReference type="AlphaFoldDB" id="A0A4V2V011"/>
<dbReference type="CDD" id="cd00038">
    <property type="entry name" value="CAP_ED"/>
    <property type="match status" value="1"/>
</dbReference>
<dbReference type="InterPro" id="IPR036390">
    <property type="entry name" value="WH_DNA-bd_sf"/>
</dbReference>
<sequence length="244" mass="26857">MSGSGDVSPLPPCNACPLSEVGTCRALRDILMDRRRSGPGAVPKSYHQARAKRIVLSARETAHDVYVLCAGWASQFVRLADGRRQIVGLLAPGDVFADSAVFGIVIGHAIQALTDVAYTRLDARALRQRVSEEPELLAVFARACLKEKQEREALVVDLGRRSAEERIAHLVLRIIARLASLSVIRDERYPWPLRQQDVADATGLTPVHVSRTLAELRKAGIIDIARSTLTVIDREKLESIGRLR</sequence>
<dbReference type="SMART" id="SM00100">
    <property type="entry name" value="cNMP"/>
    <property type="match status" value="1"/>
</dbReference>
<feature type="domain" description="Cyclic nucleotide-binding" evidence="4">
    <location>
        <begin position="43"/>
        <end position="126"/>
    </location>
</feature>
<dbReference type="EMBL" id="SMAK01000001">
    <property type="protein sequence ID" value="TCT13449.1"/>
    <property type="molecule type" value="Genomic_DNA"/>
</dbReference>
<dbReference type="Proteomes" id="UP000295678">
    <property type="component" value="Unassembled WGS sequence"/>
</dbReference>
<dbReference type="PROSITE" id="PS50042">
    <property type="entry name" value="CNMP_BINDING_3"/>
    <property type="match status" value="1"/>
</dbReference>
<name>A0A4V2V011_9HYPH</name>
<organism evidence="6 7">
    <name type="scientific">Tepidamorphus gemmatus</name>
    <dbReference type="NCBI Taxonomy" id="747076"/>
    <lineage>
        <taxon>Bacteria</taxon>
        <taxon>Pseudomonadati</taxon>
        <taxon>Pseudomonadota</taxon>
        <taxon>Alphaproteobacteria</taxon>
        <taxon>Hyphomicrobiales</taxon>
        <taxon>Tepidamorphaceae</taxon>
        <taxon>Tepidamorphus</taxon>
    </lineage>
</organism>
<keyword evidence="7" id="KW-1185">Reference proteome</keyword>
<proteinExistence type="predicted"/>
<dbReference type="Gene3D" id="2.60.120.10">
    <property type="entry name" value="Jelly Rolls"/>
    <property type="match status" value="1"/>
</dbReference>
<dbReference type="InterPro" id="IPR000595">
    <property type="entry name" value="cNMP-bd_dom"/>
</dbReference>
<dbReference type="PROSITE" id="PS51063">
    <property type="entry name" value="HTH_CRP_2"/>
    <property type="match status" value="1"/>
</dbReference>
<comment type="caution">
    <text evidence="6">The sequence shown here is derived from an EMBL/GenBank/DDBJ whole genome shotgun (WGS) entry which is preliminary data.</text>
</comment>
<gene>
    <name evidence="6" type="ORF">EDC22_101316</name>
</gene>
<keyword evidence="2" id="KW-0238">DNA-binding</keyword>
<dbReference type="GO" id="GO:0003700">
    <property type="term" value="F:DNA-binding transcription factor activity"/>
    <property type="evidence" value="ECO:0007669"/>
    <property type="project" value="TreeGrafter"/>
</dbReference>
<dbReference type="InterPro" id="IPR018490">
    <property type="entry name" value="cNMP-bd_dom_sf"/>
</dbReference>
<dbReference type="SMART" id="SM00419">
    <property type="entry name" value="HTH_CRP"/>
    <property type="match status" value="1"/>
</dbReference>
<dbReference type="GO" id="GO:0005829">
    <property type="term" value="C:cytosol"/>
    <property type="evidence" value="ECO:0007669"/>
    <property type="project" value="TreeGrafter"/>
</dbReference>
<dbReference type="Pfam" id="PF13545">
    <property type="entry name" value="HTH_Crp_2"/>
    <property type="match status" value="1"/>
</dbReference>
<reference evidence="6 7" key="1">
    <citation type="submission" date="2019-03" db="EMBL/GenBank/DDBJ databases">
        <title>Genomic Encyclopedia of Type Strains, Phase IV (KMG-IV): sequencing the most valuable type-strain genomes for metagenomic binning, comparative biology and taxonomic classification.</title>
        <authorList>
            <person name="Goeker M."/>
        </authorList>
    </citation>
    <scope>NUCLEOTIDE SEQUENCE [LARGE SCALE GENOMIC DNA]</scope>
    <source>
        <strain evidence="6 7">DSM 19345</strain>
    </source>
</reference>
<accession>A0A4V2V011</accession>
<dbReference type="PANTHER" id="PTHR24567:SF68">
    <property type="entry name" value="DNA-BINDING TRANSCRIPTIONAL DUAL REGULATOR CRP"/>
    <property type="match status" value="1"/>
</dbReference>
<protein>
    <submittedName>
        <fullName evidence="6">CRP-like cAMP-binding protein</fullName>
    </submittedName>
</protein>
<evidence type="ECO:0000259" key="4">
    <source>
        <dbReference type="PROSITE" id="PS50042"/>
    </source>
</evidence>
<dbReference type="SUPFAM" id="SSF51206">
    <property type="entry name" value="cAMP-binding domain-like"/>
    <property type="match status" value="1"/>
</dbReference>